<dbReference type="Proteomes" id="UP000626220">
    <property type="component" value="Unassembled WGS sequence"/>
</dbReference>
<feature type="transmembrane region" description="Helical" evidence="7">
    <location>
        <begin position="315"/>
        <end position="336"/>
    </location>
</feature>
<dbReference type="GO" id="GO:0042910">
    <property type="term" value="F:xenobiotic transmembrane transporter activity"/>
    <property type="evidence" value="ECO:0007669"/>
    <property type="project" value="InterPro"/>
</dbReference>
<feature type="transmembrane region" description="Helical" evidence="7">
    <location>
        <begin position="412"/>
        <end position="431"/>
    </location>
</feature>
<dbReference type="NCBIfam" id="TIGR00797">
    <property type="entry name" value="matE"/>
    <property type="match status" value="1"/>
</dbReference>
<comment type="subcellular location">
    <subcellularLocation>
        <location evidence="1">Cell inner membrane</location>
        <topology evidence="1">Multi-pass membrane protein</topology>
    </subcellularLocation>
</comment>
<feature type="transmembrane region" description="Helical" evidence="7">
    <location>
        <begin position="356"/>
        <end position="376"/>
    </location>
</feature>
<dbReference type="GO" id="GO:0005886">
    <property type="term" value="C:plasma membrane"/>
    <property type="evidence" value="ECO:0007669"/>
    <property type="project" value="UniProtKB-SubCell"/>
</dbReference>
<organism evidence="8 9">
    <name type="scientific">Seohaeicola zhoushanensis</name>
    <dbReference type="NCBI Taxonomy" id="1569283"/>
    <lineage>
        <taxon>Bacteria</taxon>
        <taxon>Pseudomonadati</taxon>
        <taxon>Pseudomonadota</taxon>
        <taxon>Alphaproteobacteria</taxon>
        <taxon>Rhodobacterales</taxon>
        <taxon>Roseobacteraceae</taxon>
        <taxon>Seohaeicola</taxon>
    </lineage>
</organism>
<dbReference type="PANTHER" id="PTHR43549:SF2">
    <property type="entry name" value="MULTIDRUG RESISTANCE PROTEIN NORM-RELATED"/>
    <property type="match status" value="1"/>
</dbReference>
<sequence>MEGRFVTGSTMGHIVRMTMTGTFGITFVFLVDAANLFWISQLGDPRLVAAIGFAFAIQFFSVSIGIGLMIGAVALISHGIGAGQREAARHRATGAAMIACAIQAAVALLLVTFRHEIVGATGATGETARLAARYLAMSVPSLPIMAVAMIANGALRAQGDGTRSMVVTLTSGSVAMVVDPLLIYGLGMGLDGAATGVVISRCVMLVMALRFATGTHDLLARPRLNDLRETAAPFLAIAFPAILTQLSTPVGNYLMTHVMSQFGDDAVAAWAVVGRMTVLAFGGVMSLSGAIGGIFGQNWGAHQYGRLRRIYRDAILFGLGYTLITWGLLVLAGPALSAGFALSEQGGEVLRAFTHVGAGGFIFACALFVSNAAFNALGRPGRSTLTNWVRDGVLTLPLALWLAAGFGAPGVIYAQAVASLMVGTLAAWWGWRFVRGFGADLPAPVDLPPTRPYPHVDRFRRR</sequence>
<keyword evidence="6 7" id="KW-0472">Membrane</keyword>
<accession>A0A8J3H0Q5</accession>
<evidence type="ECO:0000256" key="1">
    <source>
        <dbReference type="ARBA" id="ARBA00004429"/>
    </source>
</evidence>
<proteinExistence type="predicted"/>
<keyword evidence="4 7" id="KW-0812">Transmembrane</keyword>
<feature type="transmembrane region" description="Helical" evidence="7">
    <location>
        <begin position="21"/>
        <end position="41"/>
    </location>
</feature>
<comment type="caution">
    <text evidence="8">The sequence shown here is derived from an EMBL/GenBank/DDBJ whole genome shotgun (WGS) entry which is preliminary data.</text>
</comment>
<dbReference type="PANTHER" id="PTHR43549">
    <property type="entry name" value="MULTIDRUG RESISTANCE PROTEIN YPNP-RELATED"/>
    <property type="match status" value="1"/>
</dbReference>
<evidence type="ECO:0000256" key="7">
    <source>
        <dbReference type="SAM" id="Phobius"/>
    </source>
</evidence>
<dbReference type="PIRSF" id="PIRSF006603">
    <property type="entry name" value="DinF"/>
    <property type="match status" value="1"/>
</dbReference>
<feature type="transmembrane region" description="Helical" evidence="7">
    <location>
        <begin position="388"/>
        <end position="406"/>
    </location>
</feature>
<dbReference type="GO" id="GO:0015297">
    <property type="term" value="F:antiporter activity"/>
    <property type="evidence" value="ECO:0007669"/>
    <property type="project" value="InterPro"/>
</dbReference>
<feature type="transmembrane region" description="Helical" evidence="7">
    <location>
        <begin position="267"/>
        <end position="295"/>
    </location>
</feature>
<feature type="transmembrane region" description="Helical" evidence="7">
    <location>
        <begin position="193"/>
        <end position="213"/>
    </location>
</feature>
<keyword evidence="5 7" id="KW-1133">Transmembrane helix</keyword>
<dbReference type="InterPro" id="IPR052031">
    <property type="entry name" value="Membrane_Transporter-Flippase"/>
</dbReference>
<dbReference type="AlphaFoldDB" id="A0A8J3H0Q5"/>
<evidence type="ECO:0000256" key="3">
    <source>
        <dbReference type="ARBA" id="ARBA00022475"/>
    </source>
</evidence>
<name>A0A8J3H0Q5_9RHOB</name>
<dbReference type="InterPro" id="IPR048279">
    <property type="entry name" value="MdtK-like"/>
</dbReference>
<evidence type="ECO:0000313" key="9">
    <source>
        <dbReference type="Proteomes" id="UP000626220"/>
    </source>
</evidence>
<feature type="transmembrane region" description="Helical" evidence="7">
    <location>
        <begin position="92"/>
        <end position="111"/>
    </location>
</feature>
<gene>
    <name evidence="8" type="ORF">GCM10017056_36280</name>
</gene>
<dbReference type="EMBL" id="BNCJ01000012">
    <property type="protein sequence ID" value="GHF61588.1"/>
    <property type="molecule type" value="Genomic_DNA"/>
</dbReference>
<keyword evidence="9" id="KW-1185">Reference proteome</keyword>
<evidence type="ECO:0000256" key="6">
    <source>
        <dbReference type="ARBA" id="ARBA00023136"/>
    </source>
</evidence>
<feature type="transmembrane region" description="Helical" evidence="7">
    <location>
        <begin position="131"/>
        <end position="154"/>
    </location>
</feature>
<keyword evidence="3" id="KW-1003">Cell membrane</keyword>
<feature type="transmembrane region" description="Helical" evidence="7">
    <location>
        <begin position="166"/>
        <end position="187"/>
    </location>
</feature>
<feature type="transmembrane region" description="Helical" evidence="7">
    <location>
        <begin position="234"/>
        <end position="255"/>
    </location>
</feature>
<feature type="transmembrane region" description="Helical" evidence="7">
    <location>
        <begin position="47"/>
        <end position="80"/>
    </location>
</feature>
<evidence type="ECO:0000313" key="8">
    <source>
        <dbReference type="EMBL" id="GHF61588.1"/>
    </source>
</evidence>
<evidence type="ECO:0000256" key="5">
    <source>
        <dbReference type="ARBA" id="ARBA00022989"/>
    </source>
</evidence>
<dbReference type="Pfam" id="PF01554">
    <property type="entry name" value="MatE"/>
    <property type="match status" value="2"/>
</dbReference>
<protein>
    <submittedName>
        <fullName evidence="8">MATE family efflux transporter</fullName>
    </submittedName>
</protein>
<reference evidence="8" key="1">
    <citation type="journal article" date="2014" name="Int. J. Syst. Evol. Microbiol.">
        <title>Complete genome sequence of Corynebacterium casei LMG S-19264T (=DSM 44701T), isolated from a smear-ripened cheese.</title>
        <authorList>
            <consortium name="US DOE Joint Genome Institute (JGI-PGF)"/>
            <person name="Walter F."/>
            <person name="Albersmeier A."/>
            <person name="Kalinowski J."/>
            <person name="Ruckert C."/>
        </authorList>
    </citation>
    <scope>NUCLEOTIDE SEQUENCE</scope>
    <source>
        <strain evidence="8">KCTC 42650</strain>
    </source>
</reference>
<evidence type="ECO:0000256" key="2">
    <source>
        <dbReference type="ARBA" id="ARBA00022448"/>
    </source>
</evidence>
<evidence type="ECO:0000256" key="4">
    <source>
        <dbReference type="ARBA" id="ARBA00022692"/>
    </source>
</evidence>
<reference evidence="8" key="2">
    <citation type="submission" date="2020-09" db="EMBL/GenBank/DDBJ databases">
        <authorList>
            <person name="Sun Q."/>
            <person name="Kim S."/>
        </authorList>
    </citation>
    <scope>NUCLEOTIDE SEQUENCE</scope>
    <source>
        <strain evidence="8">KCTC 42650</strain>
    </source>
</reference>
<dbReference type="InterPro" id="IPR002528">
    <property type="entry name" value="MATE_fam"/>
</dbReference>
<keyword evidence="2" id="KW-0813">Transport</keyword>